<evidence type="ECO:0000259" key="1">
    <source>
        <dbReference type="Pfam" id="PF26063"/>
    </source>
</evidence>
<reference evidence="2 3" key="1">
    <citation type="submission" date="2017-07" db="EMBL/GenBank/DDBJ databases">
        <authorList>
            <person name="Talla V."/>
            <person name="Backstrom N."/>
        </authorList>
    </citation>
    <scope>NUCLEOTIDE SEQUENCE [LARGE SCALE GENOMIC DNA]</scope>
</reference>
<dbReference type="Proteomes" id="UP000324832">
    <property type="component" value="Unassembled WGS sequence"/>
</dbReference>
<organism evidence="2 3">
    <name type="scientific">Leptidea sinapis</name>
    <dbReference type="NCBI Taxonomy" id="189913"/>
    <lineage>
        <taxon>Eukaryota</taxon>
        <taxon>Metazoa</taxon>
        <taxon>Ecdysozoa</taxon>
        <taxon>Arthropoda</taxon>
        <taxon>Hexapoda</taxon>
        <taxon>Insecta</taxon>
        <taxon>Pterygota</taxon>
        <taxon>Neoptera</taxon>
        <taxon>Endopterygota</taxon>
        <taxon>Lepidoptera</taxon>
        <taxon>Glossata</taxon>
        <taxon>Ditrysia</taxon>
        <taxon>Papilionoidea</taxon>
        <taxon>Pieridae</taxon>
        <taxon>Dismorphiinae</taxon>
        <taxon>Leptidea</taxon>
    </lineage>
</organism>
<dbReference type="AlphaFoldDB" id="A0A5E4QZE2"/>
<dbReference type="EMBL" id="FZQP02006766">
    <property type="protein sequence ID" value="VVD03400.1"/>
    <property type="molecule type" value="Genomic_DNA"/>
</dbReference>
<sequence length="573" mass="64690">MEEYMRLLLYMDRKGIVMDMKTVCNEFIEHFTDSTIGKFHPLTYLLEIDVMDLLDQFPEIGFLLINEPLKFNNICNDILFACVQFFESEFIQHIRQAQVRVTLRVKCVPKVMTDKKSRYESLTTYYGTLIYISKPTSSVLHSVWTCPEECEGNEVILHYIPKVSPKCFVCKSILFENSGLRRCGERVIATFKSNYMICKNFYVTDDLIKKLNLGSNYAIHIVVLKKTVAVWSLEEISSLHLPKSYSVPTDIREIFTQCKEVPWKFIYCLASSVGIHTSPFGCFMNVKINLIVSLVSVKAHARTGSPIVHFLAAGYDTSYVCELMSLAASLSDRYTVVGVSNTSVTTALTAASGGICLMPLQIQFYTHKHIHTIISALETNSITYEGNSAKLKCAVWAHGRDFKKLSLHNIGSVFGIVSRGDYGENLDEIVDLRLQQAEEAPKITQEEIKALKDIATYIDLVADIRVTLSNVTEKILRSYFLAARRESPNVVPVATMGALAALCMTSAKLCQRNATTTDDAVFAIWLHVCGTPEPRYAPDEYLQTPPSIKKLHKIIDDFKDWLEKFIGQPISTF</sequence>
<accession>A0A5E4QZE2</accession>
<feature type="domain" description="MCMDC2 N-terminal" evidence="1">
    <location>
        <begin position="5"/>
        <end position="108"/>
    </location>
</feature>
<evidence type="ECO:0000313" key="2">
    <source>
        <dbReference type="EMBL" id="VVD03400.1"/>
    </source>
</evidence>
<evidence type="ECO:0000313" key="3">
    <source>
        <dbReference type="Proteomes" id="UP000324832"/>
    </source>
</evidence>
<proteinExistence type="predicted"/>
<protein>
    <recommendedName>
        <fullName evidence="1">MCMDC2 N-terminal domain-containing protein</fullName>
    </recommendedName>
</protein>
<keyword evidence="3" id="KW-1185">Reference proteome</keyword>
<dbReference type="Pfam" id="PF26063">
    <property type="entry name" value="MCMDC2_N"/>
    <property type="match status" value="1"/>
</dbReference>
<dbReference type="InterPro" id="IPR058769">
    <property type="entry name" value="MCMDC2_N"/>
</dbReference>
<name>A0A5E4QZE2_9NEOP</name>
<gene>
    <name evidence="2" type="ORF">LSINAPIS_LOCUS13407</name>
</gene>